<dbReference type="GO" id="GO:0005829">
    <property type="term" value="C:cytosol"/>
    <property type="evidence" value="ECO:0007669"/>
    <property type="project" value="TreeGrafter"/>
</dbReference>
<dbReference type="PANTHER" id="PTHR43434">
    <property type="entry name" value="PHOSPHOGLYCOLATE PHOSPHATASE"/>
    <property type="match status" value="1"/>
</dbReference>
<sequence length="261" mass="30338">MSDQLPTILGLDFDGVICDGMLEYFQSSKRAYQKIWNQDTNQNLEELAQSFYKLRPVIEIGWEMPILIRALVLGITETDILQNWTNVAQNIISLEKLNPKEITETLDQVRDDWIHNDLEGWLHLHQFYPGVIDKIGQVLKSSTKLYIITTKEGRFVKQLLQQQGLDLSESSIFGKEVKRPKYETLRHVLDINSETPNHVWFVEDLLKPLKLVQQASDLQGVKLFLADWGYNTPQIRESIQNDATIKLLSLKQFTQEFSHWP</sequence>
<dbReference type="Proteomes" id="UP000002384">
    <property type="component" value="Chromosome"/>
</dbReference>
<name>B7KKK5_GLOC7</name>
<dbReference type="RefSeq" id="WP_015955923.1">
    <property type="nucleotide sequence ID" value="NC_011729.1"/>
</dbReference>
<dbReference type="OrthoDB" id="368044at2"/>
<evidence type="ECO:0000313" key="2">
    <source>
        <dbReference type="Proteomes" id="UP000002384"/>
    </source>
</evidence>
<dbReference type="STRING" id="65393.PCC7424_3964"/>
<dbReference type="AlphaFoldDB" id="B7KKK5"/>
<accession>B7KKK5</accession>
<organism evidence="1 2">
    <name type="scientific">Gloeothece citriformis (strain PCC 7424)</name>
    <name type="common">Cyanothece sp. (strain PCC 7424)</name>
    <dbReference type="NCBI Taxonomy" id="65393"/>
    <lineage>
        <taxon>Bacteria</taxon>
        <taxon>Bacillati</taxon>
        <taxon>Cyanobacteriota</taxon>
        <taxon>Cyanophyceae</taxon>
        <taxon>Oscillatoriophycideae</taxon>
        <taxon>Chroococcales</taxon>
        <taxon>Aphanothecaceae</taxon>
        <taxon>Gloeothece</taxon>
        <taxon>Gloeothece citriformis</taxon>
    </lineage>
</organism>
<reference evidence="2" key="1">
    <citation type="journal article" date="2011" name="MBio">
        <title>Novel metabolic attributes of the genus Cyanothece, comprising a group of unicellular nitrogen-fixing Cyanobacteria.</title>
        <authorList>
            <person name="Bandyopadhyay A."/>
            <person name="Elvitigala T."/>
            <person name="Welsh E."/>
            <person name="Stockel J."/>
            <person name="Liberton M."/>
            <person name="Min H."/>
            <person name="Sherman L.A."/>
            <person name="Pakrasi H.B."/>
        </authorList>
    </citation>
    <scope>NUCLEOTIDE SEQUENCE [LARGE SCALE GENOMIC DNA]</scope>
    <source>
        <strain evidence="2">PCC 7424</strain>
    </source>
</reference>
<protein>
    <recommendedName>
        <fullName evidence="3">Haloacid dehalogenase domain protein hydrolase</fullName>
    </recommendedName>
</protein>
<dbReference type="HOGENOM" id="CLU_072689_1_0_3"/>
<evidence type="ECO:0000313" key="1">
    <source>
        <dbReference type="EMBL" id="ACK72338.1"/>
    </source>
</evidence>
<dbReference type="eggNOG" id="COG0546">
    <property type="taxonomic scope" value="Bacteria"/>
</dbReference>
<dbReference type="Pfam" id="PF13419">
    <property type="entry name" value="HAD_2"/>
    <property type="match status" value="1"/>
</dbReference>
<dbReference type="InterPro" id="IPR050155">
    <property type="entry name" value="HAD-like_hydrolase_sf"/>
</dbReference>
<dbReference type="GO" id="GO:0006281">
    <property type="term" value="P:DNA repair"/>
    <property type="evidence" value="ECO:0007669"/>
    <property type="project" value="TreeGrafter"/>
</dbReference>
<proteinExistence type="predicted"/>
<dbReference type="Gene3D" id="3.40.50.1000">
    <property type="entry name" value="HAD superfamily/HAD-like"/>
    <property type="match status" value="1"/>
</dbReference>
<dbReference type="PANTHER" id="PTHR43434:SF21">
    <property type="entry name" value="SLL0295 PROTEIN"/>
    <property type="match status" value="1"/>
</dbReference>
<dbReference type="InterPro" id="IPR023214">
    <property type="entry name" value="HAD_sf"/>
</dbReference>
<dbReference type="EMBL" id="CP001291">
    <property type="protein sequence ID" value="ACK72338.1"/>
    <property type="molecule type" value="Genomic_DNA"/>
</dbReference>
<dbReference type="SUPFAM" id="SSF56784">
    <property type="entry name" value="HAD-like"/>
    <property type="match status" value="1"/>
</dbReference>
<keyword evidence="2" id="KW-1185">Reference proteome</keyword>
<evidence type="ECO:0008006" key="3">
    <source>
        <dbReference type="Google" id="ProtNLM"/>
    </source>
</evidence>
<dbReference type="GO" id="GO:0008967">
    <property type="term" value="F:phosphoglycolate phosphatase activity"/>
    <property type="evidence" value="ECO:0007669"/>
    <property type="project" value="TreeGrafter"/>
</dbReference>
<dbReference type="InterPro" id="IPR036412">
    <property type="entry name" value="HAD-like_sf"/>
</dbReference>
<gene>
    <name evidence="1" type="ordered locus">PCC7424_3964</name>
</gene>
<dbReference type="KEGG" id="cyc:PCC7424_3964"/>
<dbReference type="InterPro" id="IPR041492">
    <property type="entry name" value="HAD_2"/>
</dbReference>